<reference evidence="1 2" key="1">
    <citation type="submission" date="2017-08" db="EMBL/GenBank/DDBJ databases">
        <title>Acidophilic green algal genome provides insights into adaptation to an acidic environment.</title>
        <authorList>
            <person name="Hirooka S."/>
            <person name="Hirose Y."/>
            <person name="Kanesaki Y."/>
            <person name="Higuchi S."/>
            <person name="Fujiwara T."/>
            <person name="Onuma R."/>
            <person name="Era A."/>
            <person name="Ohbayashi R."/>
            <person name="Uzuka A."/>
            <person name="Nozaki H."/>
            <person name="Yoshikawa H."/>
            <person name="Miyagishima S.Y."/>
        </authorList>
    </citation>
    <scope>NUCLEOTIDE SEQUENCE [LARGE SCALE GENOMIC DNA]</scope>
    <source>
        <strain evidence="1 2">NIES-2499</strain>
    </source>
</reference>
<dbReference type="EMBL" id="BEGY01000018">
    <property type="protein sequence ID" value="GAX76647.1"/>
    <property type="molecule type" value="Genomic_DNA"/>
</dbReference>
<dbReference type="Proteomes" id="UP000232323">
    <property type="component" value="Unassembled WGS sequence"/>
</dbReference>
<dbReference type="InterPro" id="IPR029056">
    <property type="entry name" value="Ribokinase-like"/>
</dbReference>
<dbReference type="OrthoDB" id="432447at2759"/>
<dbReference type="Gene3D" id="3.40.1190.20">
    <property type="match status" value="1"/>
</dbReference>
<proteinExistence type="predicted"/>
<evidence type="ECO:0000313" key="2">
    <source>
        <dbReference type="Proteomes" id="UP000232323"/>
    </source>
</evidence>
<name>A0A250X0P6_9CHLO</name>
<comment type="caution">
    <text evidence="1">The sequence shown here is derived from an EMBL/GenBank/DDBJ whole genome shotgun (WGS) entry which is preliminary data.</text>
</comment>
<dbReference type="Gene3D" id="3.30.1110.10">
    <property type="match status" value="1"/>
</dbReference>
<evidence type="ECO:0000313" key="1">
    <source>
        <dbReference type="EMBL" id="GAX76647.1"/>
    </source>
</evidence>
<gene>
    <name evidence="1" type="ORF">CEUSTIGMA_g4093.t1</name>
</gene>
<protein>
    <submittedName>
        <fullName evidence="1">Uncharacterized protein</fullName>
    </submittedName>
</protein>
<keyword evidence="2" id="KW-1185">Reference proteome</keyword>
<dbReference type="AlphaFoldDB" id="A0A250X0P6"/>
<accession>A0A250X0P6</accession>
<sequence length="116" mass="12797">MTQQFIYDEHMMILTSDGLQVQNVSLQHVCCQVDKSTPTGTCAVCVVDRDRSLVACLAAANNFKCLQSQLLQSLSTGPTTTNLLYELVTSLHRHASTSFQEGFARCPALHQLSFCQ</sequence>
<organism evidence="1 2">
    <name type="scientific">Chlamydomonas eustigma</name>
    <dbReference type="NCBI Taxonomy" id="1157962"/>
    <lineage>
        <taxon>Eukaryota</taxon>
        <taxon>Viridiplantae</taxon>
        <taxon>Chlorophyta</taxon>
        <taxon>core chlorophytes</taxon>
        <taxon>Chlorophyceae</taxon>
        <taxon>CS clade</taxon>
        <taxon>Chlamydomonadales</taxon>
        <taxon>Chlamydomonadaceae</taxon>
        <taxon>Chlamydomonas</taxon>
    </lineage>
</organism>